<gene>
    <name evidence="3" type="ORF">B0T19DRAFT_87859</name>
</gene>
<name>A0AAE0MGN3_9PEZI</name>
<dbReference type="InterPro" id="IPR026907">
    <property type="entry name" value="GCIP-like"/>
</dbReference>
<feature type="region of interest" description="Disordered" evidence="1">
    <location>
        <begin position="224"/>
        <end position="247"/>
    </location>
</feature>
<dbReference type="AlphaFoldDB" id="A0AAE0MGN3"/>
<dbReference type="GO" id="GO:0005634">
    <property type="term" value="C:nucleus"/>
    <property type="evidence" value="ECO:0007669"/>
    <property type="project" value="TreeGrafter"/>
</dbReference>
<dbReference type="Pfam" id="PF13324">
    <property type="entry name" value="GCIP_N"/>
    <property type="match status" value="1"/>
</dbReference>
<feature type="domain" description="Cyclin-D1-binding protein 1-like N-terminal" evidence="2">
    <location>
        <begin position="74"/>
        <end position="225"/>
    </location>
</feature>
<dbReference type="PANTHER" id="PTHR15492:SF1">
    <property type="entry name" value="CYCLIN-D1-BINDING PROTEIN 1"/>
    <property type="match status" value="1"/>
</dbReference>
<dbReference type="Proteomes" id="UP001286456">
    <property type="component" value="Unassembled WGS sequence"/>
</dbReference>
<organism evidence="3 4">
    <name type="scientific">Cercophora scortea</name>
    <dbReference type="NCBI Taxonomy" id="314031"/>
    <lineage>
        <taxon>Eukaryota</taxon>
        <taxon>Fungi</taxon>
        <taxon>Dikarya</taxon>
        <taxon>Ascomycota</taxon>
        <taxon>Pezizomycotina</taxon>
        <taxon>Sordariomycetes</taxon>
        <taxon>Sordariomycetidae</taxon>
        <taxon>Sordariales</taxon>
        <taxon>Lasiosphaeriaceae</taxon>
        <taxon>Cercophora</taxon>
    </lineage>
</organism>
<dbReference type="InterPro" id="IPR049317">
    <property type="entry name" value="GCIP-like_N"/>
</dbReference>
<accession>A0AAE0MGN3</accession>
<reference evidence="3" key="1">
    <citation type="journal article" date="2023" name="Mol. Phylogenet. Evol.">
        <title>Genome-scale phylogeny and comparative genomics of the fungal order Sordariales.</title>
        <authorList>
            <person name="Hensen N."/>
            <person name="Bonometti L."/>
            <person name="Westerberg I."/>
            <person name="Brannstrom I.O."/>
            <person name="Guillou S."/>
            <person name="Cros-Aarteil S."/>
            <person name="Calhoun S."/>
            <person name="Haridas S."/>
            <person name="Kuo A."/>
            <person name="Mondo S."/>
            <person name="Pangilinan J."/>
            <person name="Riley R."/>
            <person name="LaButti K."/>
            <person name="Andreopoulos B."/>
            <person name="Lipzen A."/>
            <person name="Chen C."/>
            <person name="Yan M."/>
            <person name="Daum C."/>
            <person name="Ng V."/>
            <person name="Clum A."/>
            <person name="Steindorff A."/>
            <person name="Ohm R.A."/>
            <person name="Martin F."/>
            <person name="Silar P."/>
            <person name="Natvig D.O."/>
            <person name="Lalanne C."/>
            <person name="Gautier V."/>
            <person name="Ament-Velasquez S.L."/>
            <person name="Kruys A."/>
            <person name="Hutchinson M.I."/>
            <person name="Powell A.J."/>
            <person name="Barry K."/>
            <person name="Miller A.N."/>
            <person name="Grigoriev I.V."/>
            <person name="Debuchy R."/>
            <person name="Gladieux P."/>
            <person name="Hiltunen Thoren M."/>
            <person name="Johannesson H."/>
        </authorList>
    </citation>
    <scope>NUCLEOTIDE SEQUENCE</scope>
    <source>
        <strain evidence="3">SMH4131-1</strain>
    </source>
</reference>
<evidence type="ECO:0000313" key="3">
    <source>
        <dbReference type="EMBL" id="KAK3331876.1"/>
    </source>
</evidence>
<sequence>MSSSSDALETLNTLVSSTLTFTTQLEAVIADIASKNRPDNDAQKQNGDGDGAPTTTATDSSSSALEPLSLAHDSATLIKAHATKISLFIINNPFTPTAIVKVIRELVAGPLPGLASAVQLCTAERYTQTIQRDLAWRIGRILREFKELLTRIPTDGKILSDERKNASVGAAAGKGSLATTGVLWAACDDLVAFCNRGFAGNLVQKVEQFRDTLKDVMEELKEWGEETADDDADEDDDDDGSDDDEVNQVAGSMASTHILSSHDQDQAMVDEFMNSEQFIPRDDPDRIRPRLESCLKRLRLVTLFYQATIKRRLKPLPRLPSSHDSTVPSRLDEIMSLLGNIPERFGNLALAFYELEPTEIDRLMDQCFFDVFAGSELLVKPWSGDKDEFTDWALKFQVEIKKG</sequence>
<dbReference type="FunFam" id="1.20.1410.10:FF:000015">
    <property type="entry name" value="WGS project CABT00000000 data, contig 2.10"/>
    <property type="match status" value="1"/>
</dbReference>
<dbReference type="Gene3D" id="1.20.1410.10">
    <property type="entry name" value="I/LWEQ domain"/>
    <property type="match status" value="1"/>
</dbReference>
<proteinExistence type="predicted"/>
<feature type="region of interest" description="Disordered" evidence="1">
    <location>
        <begin position="34"/>
        <end position="65"/>
    </location>
</feature>
<evidence type="ECO:0000259" key="2">
    <source>
        <dbReference type="Pfam" id="PF13324"/>
    </source>
</evidence>
<comment type="caution">
    <text evidence="3">The sequence shown here is derived from an EMBL/GenBank/DDBJ whole genome shotgun (WGS) entry which is preliminary data.</text>
</comment>
<feature type="compositionally biased region" description="Low complexity" evidence="1">
    <location>
        <begin position="51"/>
        <end position="65"/>
    </location>
</feature>
<dbReference type="PANTHER" id="PTHR15492">
    <property type="entry name" value="CYCLIN D1-BINDING PROTEIN 1"/>
    <property type="match status" value="1"/>
</dbReference>
<evidence type="ECO:0000256" key="1">
    <source>
        <dbReference type="SAM" id="MobiDB-lite"/>
    </source>
</evidence>
<dbReference type="EMBL" id="JAUEPO010000002">
    <property type="protein sequence ID" value="KAK3331876.1"/>
    <property type="molecule type" value="Genomic_DNA"/>
</dbReference>
<keyword evidence="4" id="KW-1185">Reference proteome</keyword>
<evidence type="ECO:0000313" key="4">
    <source>
        <dbReference type="Proteomes" id="UP001286456"/>
    </source>
</evidence>
<feature type="compositionally biased region" description="Acidic residues" evidence="1">
    <location>
        <begin position="225"/>
        <end position="246"/>
    </location>
</feature>
<protein>
    <recommendedName>
        <fullName evidence="2">Cyclin-D1-binding protein 1-like N-terminal domain-containing protein</fullName>
    </recommendedName>
</protein>
<reference evidence="3" key="2">
    <citation type="submission" date="2023-06" db="EMBL/GenBank/DDBJ databases">
        <authorList>
            <consortium name="Lawrence Berkeley National Laboratory"/>
            <person name="Haridas S."/>
            <person name="Hensen N."/>
            <person name="Bonometti L."/>
            <person name="Westerberg I."/>
            <person name="Brannstrom I.O."/>
            <person name="Guillou S."/>
            <person name="Cros-Aarteil S."/>
            <person name="Calhoun S."/>
            <person name="Kuo A."/>
            <person name="Mondo S."/>
            <person name="Pangilinan J."/>
            <person name="Riley R."/>
            <person name="Labutti K."/>
            <person name="Andreopoulos B."/>
            <person name="Lipzen A."/>
            <person name="Chen C."/>
            <person name="Yanf M."/>
            <person name="Daum C."/>
            <person name="Ng V."/>
            <person name="Clum A."/>
            <person name="Steindorff A."/>
            <person name="Ohm R."/>
            <person name="Martin F."/>
            <person name="Silar P."/>
            <person name="Natvig D."/>
            <person name="Lalanne C."/>
            <person name="Gautier V."/>
            <person name="Ament-Velasquez S.L."/>
            <person name="Kruys A."/>
            <person name="Hutchinson M.I."/>
            <person name="Powell A.J."/>
            <person name="Barry K."/>
            <person name="Miller A.N."/>
            <person name="Grigoriev I.V."/>
            <person name="Debuchy R."/>
            <person name="Gladieux P."/>
            <person name="Thoren M.H."/>
            <person name="Johannesson H."/>
        </authorList>
    </citation>
    <scope>NUCLEOTIDE SEQUENCE</scope>
    <source>
        <strain evidence="3">SMH4131-1</strain>
    </source>
</reference>